<dbReference type="Pfam" id="PF16291">
    <property type="entry name" value="DUF4937"/>
    <property type="match status" value="1"/>
</dbReference>
<dbReference type="InterPro" id="IPR011008">
    <property type="entry name" value="Dimeric_a/b-barrel"/>
</dbReference>
<feature type="domain" description="DUF4937" evidence="1">
    <location>
        <begin position="3"/>
        <end position="90"/>
    </location>
</feature>
<dbReference type="SUPFAM" id="SSF54909">
    <property type="entry name" value="Dimeric alpha+beta barrel"/>
    <property type="match status" value="1"/>
</dbReference>
<dbReference type="InterPro" id="IPR032555">
    <property type="entry name" value="DUF4937"/>
</dbReference>
<evidence type="ECO:0000313" key="2">
    <source>
        <dbReference type="EMBL" id="NNF06466.1"/>
    </source>
</evidence>
<comment type="caution">
    <text evidence="2">The sequence shown here is derived from an EMBL/GenBank/DDBJ whole genome shotgun (WGS) entry which is preliminary data.</text>
</comment>
<protein>
    <submittedName>
        <fullName evidence="2">DUF4937 domain-containing protein</fullName>
    </submittedName>
</protein>
<name>A0A7Y2E779_UNCEI</name>
<organism evidence="2 3">
    <name type="scientific">Eiseniibacteriota bacterium</name>
    <dbReference type="NCBI Taxonomy" id="2212470"/>
    <lineage>
        <taxon>Bacteria</taxon>
        <taxon>Candidatus Eiseniibacteriota</taxon>
    </lineage>
</organism>
<proteinExistence type="predicted"/>
<dbReference type="EMBL" id="JABDJR010000263">
    <property type="protein sequence ID" value="NNF06466.1"/>
    <property type="molecule type" value="Genomic_DNA"/>
</dbReference>
<dbReference type="Proteomes" id="UP000547674">
    <property type="component" value="Unassembled WGS sequence"/>
</dbReference>
<gene>
    <name evidence="2" type="ORF">HKN21_06875</name>
</gene>
<evidence type="ECO:0000259" key="1">
    <source>
        <dbReference type="Pfam" id="PF16291"/>
    </source>
</evidence>
<evidence type="ECO:0000313" key="3">
    <source>
        <dbReference type="Proteomes" id="UP000547674"/>
    </source>
</evidence>
<dbReference type="AlphaFoldDB" id="A0A7Y2E779"/>
<accession>A0A7Y2E779</accession>
<reference evidence="2 3" key="1">
    <citation type="submission" date="2020-03" db="EMBL/GenBank/DDBJ databases">
        <title>Metabolic flexibility allows generalist bacteria to become dominant in a frequently disturbed ecosystem.</title>
        <authorList>
            <person name="Chen Y.-J."/>
            <person name="Leung P.M."/>
            <person name="Bay S.K."/>
            <person name="Hugenholtz P."/>
            <person name="Kessler A.J."/>
            <person name="Shelley G."/>
            <person name="Waite D.W."/>
            <person name="Cook P.L."/>
            <person name="Greening C."/>
        </authorList>
    </citation>
    <scope>NUCLEOTIDE SEQUENCE [LARGE SCALE GENOMIC DNA]</scope>
    <source>
        <strain evidence="2">SS_bin_28</strain>
    </source>
</reference>
<sequence>MVLKFIEAQINRQNKHPFHQGQAFWRELSRVPGFIYQMGGWNHYEPNTAIVAALWESIESHREFMRGAHDSIVNVSNQAKTIESIRVNFFDASPLSERERYALFEAPMILFNRVGITLQVQGRSETGLDDPSLSFRLRNLEGKSAKLIPHKTNPNDVVAYESRIVMRQEPDWRVRRQVEAAQGE</sequence>